<dbReference type="GO" id="GO:0005829">
    <property type="term" value="C:cytosol"/>
    <property type="evidence" value="ECO:0007669"/>
    <property type="project" value="TreeGrafter"/>
</dbReference>
<dbReference type="FunFam" id="1.20.200.10:FF:000008">
    <property type="entry name" value="Adenylosuccinate lyase"/>
    <property type="match status" value="1"/>
</dbReference>
<dbReference type="PROSITE" id="PS00163">
    <property type="entry name" value="FUMARATE_LYASES"/>
    <property type="match status" value="1"/>
</dbReference>
<dbReference type="PANTHER" id="PTHR43172:SF1">
    <property type="entry name" value="ADENYLOSUCCINATE LYASE"/>
    <property type="match status" value="1"/>
</dbReference>
<dbReference type="InterPro" id="IPR024083">
    <property type="entry name" value="Fumarase/histidase_N"/>
</dbReference>
<comment type="pathway">
    <text evidence="2">Purine metabolism; AMP biosynthesis via de novo pathway; AMP from IMP: step 2/2.</text>
</comment>
<dbReference type="NCBIfam" id="TIGR00928">
    <property type="entry name" value="purB"/>
    <property type="match status" value="1"/>
</dbReference>
<evidence type="ECO:0000256" key="2">
    <source>
        <dbReference type="ARBA" id="ARBA00004734"/>
    </source>
</evidence>
<dbReference type="PRINTS" id="PR00145">
    <property type="entry name" value="ARGSUCLYASE"/>
</dbReference>
<evidence type="ECO:0000256" key="4">
    <source>
        <dbReference type="ARBA" id="ARBA00012339"/>
    </source>
</evidence>
<dbReference type="GO" id="GO:0070626">
    <property type="term" value="F:(S)-2-(5-amino-1-(5-phospho-D-ribosyl)imidazole-4-carboxamido) succinate lyase (fumarate-forming) activity"/>
    <property type="evidence" value="ECO:0007669"/>
    <property type="project" value="TreeGrafter"/>
</dbReference>
<dbReference type="AlphaFoldDB" id="A0A6J6QKY6"/>
<dbReference type="GO" id="GO:0004018">
    <property type="term" value="F:N6-(1,2-dicarboxyethyl)AMP AMP-lyase (fumarate-forming) activity"/>
    <property type="evidence" value="ECO:0007669"/>
    <property type="project" value="InterPro"/>
</dbReference>
<evidence type="ECO:0000256" key="3">
    <source>
        <dbReference type="ARBA" id="ARBA00008273"/>
    </source>
</evidence>
<evidence type="ECO:0000256" key="6">
    <source>
        <dbReference type="ARBA" id="ARBA00022755"/>
    </source>
</evidence>
<protein>
    <recommendedName>
        <fullName evidence="5">Adenylosuccinate lyase</fullName>
        <ecNumber evidence="4">4.3.2.2</ecNumber>
    </recommendedName>
    <alternativeName>
        <fullName evidence="9">Adenylosuccinase</fullName>
    </alternativeName>
</protein>
<dbReference type="InterPro" id="IPR004769">
    <property type="entry name" value="Pur_lyase"/>
</dbReference>
<comment type="similarity">
    <text evidence="3">Belongs to the lyase 1 family. Adenylosuccinate lyase subfamily.</text>
</comment>
<evidence type="ECO:0000313" key="12">
    <source>
        <dbReference type="EMBL" id="CAB4711529.1"/>
    </source>
</evidence>
<keyword evidence="7" id="KW-0456">Lyase</keyword>
<dbReference type="SMART" id="SM00998">
    <property type="entry name" value="ADSL_C"/>
    <property type="match status" value="1"/>
</dbReference>
<dbReference type="Pfam" id="PF00206">
    <property type="entry name" value="Lyase_1"/>
    <property type="match status" value="1"/>
</dbReference>
<evidence type="ECO:0000256" key="9">
    <source>
        <dbReference type="ARBA" id="ARBA00030717"/>
    </source>
</evidence>
<keyword evidence="6" id="KW-0658">Purine biosynthesis</keyword>
<dbReference type="PANTHER" id="PTHR43172">
    <property type="entry name" value="ADENYLOSUCCINATE LYASE"/>
    <property type="match status" value="1"/>
</dbReference>
<name>A0A6J6QKY6_9ZZZZ</name>
<organism evidence="12">
    <name type="scientific">freshwater metagenome</name>
    <dbReference type="NCBI Taxonomy" id="449393"/>
    <lineage>
        <taxon>unclassified sequences</taxon>
        <taxon>metagenomes</taxon>
        <taxon>ecological metagenomes</taxon>
    </lineage>
</organism>
<dbReference type="CDD" id="cd01360">
    <property type="entry name" value="Adenylsuccinate_lyase_1"/>
    <property type="match status" value="1"/>
</dbReference>
<dbReference type="UniPathway" id="UPA00075">
    <property type="reaction ID" value="UER00336"/>
</dbReference>
<evidence type="ECO:0000256" key="10">
    <source>
        <dbReference type="ARBA" id="ARBA00049115"/>
    </source>
</evidence>
<dbReference type="InterPro" id="IPR022761">
    <property type="entry name" value="Fumarate_lyase_N"/>
</dbReference>
<evidence type="ECO:0000256" key="1">
    <source>
        <dbReference type="ARBA" id="ARBA00004706"/>
    </source>
</evidence>
<evidence type="ECO:0000256" key="5">
    <source>
        <dbReference type="ARBA" id="ARBA00017058"/>
    </source>
</evidence>
<dbReference type="GO" id="GO:0044208">
    <property type="term" value="P:'de novo' AMP biosynthetic process"/>
    <property type="evidence" value="ECO:0007669"/>
    <property type="project" value="UniProtKB-UniPathway"/>
</dbReference>
<dbReference type="InterPro" id="IPR000362">
    <property type="entry name" value="Fumarate_lyase_fam"/>
</dbReference>
<dbReference type="EC" id="4.3.2.2" evidence="4"/>
<evidence type="ECO:0000256" key="7">
    <source>
        <dbReference type="ARBA" id="ARBA00023239"/>
    </source>
</evidence>
<evidence type="ECO:0000259" key="11">
    <source>
        <dbReference type="SMART" id="SM00998"/>
    </source>
</evidence>
<dbReference type="Gene3D" id="1.20.200.10">
    <property type="entry name" value="Fumarase/aspartase (Central domain)"/>
    <property type="match status" value="1"/>
</dbReference>
<dbReference type="InterPro" id="IPR008948">
    <property type="entry name" value="L-Aspartase-like"/>
</dbReference>
<proteinExistence type="inferred from homology"/>
<dbReference type="Gene3D" id="1.10.40.30">
    <property type="entry name" value="Fumarase/aspartase (C-terminal domain)"/>
    <property type="match status" value="1"/>
</dbReference>
<dbReference type="SUPFAM" id="SSF48557">
    <property type="entry name" value="L-aspartase-like"/>
    <property type="match status" value="1"/>
</dbReference>
<dbReference type="UniPathway" id="UPA00074">
    <property type="reaction ID" value="UER00132"/>
</dbReference>
<dbReference type="PRINTS" id="PR00149">
    <property type="entry name" value="FUMRATELYASE"/>
</dbReference>
<sequence>MIARYSRPEMSTIWSEEGKLARWLEVELAALDGWAELGTIPAADVATIRANAKVPTAARVAEIELVTDHDLAAFVDAVSEQLGPEGRWVHYGLTSSDVVDTALSLQLVDAGRLILREIDRAFAAAVKQANAHKHSICIGRSHGIHAEPTTFGWKLAGWAFELDRARTRIEHALEVNRVGQLSGTVGTYAAVEPEVERIACERLGLEPDPLSTQVIARDRHAELLSALALLATSLDRFAIEIRHLARTEVREVEEPFKKGMKGSSAMPHKRNPKVAERISGLARIVRAAAIVGLENVPLWHERDISHSSAERVTFPDTFLATDYILDRFTWIMDDLVVYPERMRRNLDASHGLVFSHRLLLALVGSGLDRGEAYRLVQGHAMQAWDEERDFRALVEADPAIADRLGPAGIESAFDLAATVAHVDTVFDRLHALAAKREETLSV</sequence>
<comment type="pathway">
    <text evidence="1">Purine metabolism; IMP biosynthesis via de novo pathway; 5-amino-1-(5-phospho-D-ribosyl)imidazole-4-carboxamide from 5-amino-1-(5-phospho-D-ribosyl)imidazole-4-carboxylate: step 2/2.</text>
</comment>
<comment type="catalytic activity">
    <reaction evidence="10">
        <text>N(6)-(1,2-dicarboxyethyl)-AMP = fumarate + AMP</text>
        <dbReference type="Rhea" id="RHEA:16853"/>
        <dbReference type="ChEBI" id="CHEBI:29806"/>
        <dbReference type="ChEBI" id="CHEBI:57567"/>
        <dbReference type="ChEBI" id="CHEBI:456215"/>
        <dbReference type="EC" id="4.3.2.2"/>
    </reaction>
    <physiologicalReaction direction="left-to-right" evidence="10">
        <dbReference type="Rhea" id="RHEA:16854"/>
    </physiologicalReaction>
</comment>
<accession>A0A6J6QKY6</accession>
<dbReference type="InterPro" id="IPR020557">
    <property type="entry name" value="Fumarate_lyase_CS"/>
</dbReference>
<dbReference type="Pfam" id="PF10397">
    <property type="entry name" value="ADSL_C"/>
    <property type="match status" value="1"/>
</dbReference>
<dbReference type="EMBL" id="CAEZXP010000012">
    <property type="protein sequence ID" value="CAB4711529.1"/>
    <property type="molecule type" value="Genomic_DNA"/>
</dbReference>
<dbReference type="Gene3D" id="1.10.275.10">
    <property type="entry name" value="Fumarase/aspartase (N-terminal domain)"/>
    <property type="match status" value="1"/>
</dbReference>
<reference evidence="12" key="1">
    <citation type="submission" date="2020-05" db="EMBL/GenBank/DDBJ databases">
        <authorList>
            <person name="Chiriac C."/>
            <person name="Salcher M."/>
            <person name="Ghai R."/>
            <person name="Kavagutti S V."/>
        </authorList>
    </citation>
    <scope>NUCLEOTIDE SEQUENCE</scope>
</reference>
<dbReference type="GO" id="GO:0006189">
    <property type="term" value="P:'de novo' IMP biosynthetic process"/>
    <property type="evidence" value="ECO:0007669"/>
    <property type="project" value="UniProtKB-UniPathway"/>
</dbReference>
<comment type="catalytic activity">
    <reaction evidence="8">
        <text>(2S)-2-[5-amino-1-(5-phospho-beta-D-ribosyl)imidazole-4-carboxamido]succinate = 5-amino-1-(5-phospho-beta-D-ribosyl)imidazole-4-carboxamide + fumarate</text>
        <dbReference type="Rhea" id="RHEA:23920"/>
        <dbReference type="ChEBI" id="CHEBI:29806"/>
        <dbReference type="ChEBI" id="CHEBI:58443"/>
        <dbReference type="ChEBI" id="CHEBI:58475"/>
        <dbReference type="EC" id="4.3.2.2"/>
    </reaction>
    <physiologicalReaction direction="left-to-right" evidence="8">
        <dbReference type="Rhea" id="RHEA:23921"/>
    </physiologicalReaction>
</comment>
<feature type="domain" description="Adenylosuccinate lyase C-terminal" evidence="11">
    <location>
        <begin position="350"/>
        <end position="430"/>
    </location>
</feature>
<gene>
    <name evidence="12" type="ORF">UFOPK2399_02030</name>
</gene>
<dbReference type="InterPro" id="IPR019468">
    <property type="entry name" value="AdenyloSucc_lyase_C"/>
</dbReference>
<evidence type="ECO:0000256" key="8">
    <source>
        <dbReference type="ARBA" id="ARBA00024477"/>
    </source>
</evidence>